<dbReference type="AlphaFoldDB" id="A0A3D9FFP9"/>
<accession>A0A3D9FFP9</accession>
<evidence type="ECO:0000313" key="3">
    <source>
        <dbReference type="Proteomes" id="UP000256310"/>
    </source>
</evidence>
<dbReference type="EMBL" id="QRDP01000004">
    <property type="protein sequence ID" value="RED15911.1"/>
    <property type="molecule type" value="Genomic_DNA"/>
</dbReference>
<evidence type="ECO:0000256" key="1">
    <source>
        <dbReference type="SAM" id="MobiDB-lite"/>
    </source>
</evidence>
<dbReference type="RefSeq" id="WP_116235377.1">
    <property type="nucleotide sequence ID" value="NZ_QRDP01000004.1"/>
</dbReference>
<protein>
    <submittedName>
        <fullName evidence="2">Uncharacterized protein</fullName>
    </submittedName>
</protein>
<sequence>MMRIATLGAGPSRFRLGRDGRRTPVIALLVALALLVSPLGMLGMADAHAAAMNGMDMAAMEHCSSPDEQTDRDGSDRTVDCLKACAALAVQVPVFQLQLGSTVEAPLPNVAASPHAQTRDADPPPPRNA</sequence>
<gene>
    <name evidence="2" type="ORF">DFR46_0919</name>
</gene>
<feature type="region of interest" description="Disordered" evidence="1">
    <location>
        <begin position="108"/>
        <end position="129"/>
    </location>
</feature>
<keyword evidence="3" id="KW-1185">Reference proteome</keyword>
<reference evidence="2 3" key="1">
    <citation type="submission" date="2018-07" db="EMBL/GenBank/DDBJ databases">
        <title>Genomic Encyclopedia of Type Strains, Phase IV (KMG-IV): sequencing the most valuable type-strain genomes for metagenomic binning, comparative biology and taxonomic classification.</title>
        <authorList>
            <person name="Goeker M."/>
        </authorList>
    </citation>
    <scope>NUCLEOTIDE SEQUENCE [LARGE SCALE GENOMIC DNA]</scope>
    <source>
        <strain evidence="2 3">DSM 26725</strain>
    </source>
</reference>
<proteinExistence type="predicted"/>
<name>A0A3D9FFP9_9SPHN</name>
<comment type="caution">
    <text evidence="2">The sequence shown here is derived from an EMBL/GenBank/DDBJ whole genome shotgun (WGS) entry which is preliminary data.</text>
</comment>
<dbReference type="Proteomes" id="UP000256310">
    <property type="component" value="Unassembled WGS sequence"/>
</dbReference>
<organism evidence="2 3">
    <name type="scientific">Parasphingopyxis lamellibrachiae</name>
    <dbReference type="NCBI Taxonomy" id="680125"/>
    <lineage>
        <taxon>Bacteria</taxon>
        <taxon>Pseudomonadati</taxon>
        <taxon>Pseudomonadota</taxon>
        <taxon>Alphaproteobacteria</taxon>
        <taxon>Sphingomonadales</taxon>
        <taxon>Sphingomonadaceae</taxon>
        <taxon>Parasphingopyxis</taxon>
    </lineage>
</organism>
<evidence type="ECO:0000313" key="2">
    <source>
        <dbReference type="EMBL" id="RED15911.1"/>
    </source>
</evidence>